<organism evidence="3 5">
    <name type="scientific">Clostridium beijerinckii</name>
    <name type="common">Clostridium MP</name>
    <dbReference type="NCBI Taxonomy" id="1520"/>
    <lineage>
        <taxon>Bacteria</taxon>
        <taxon>Bacillati</taxon>
        <taxon>Bacillota</taxon>
        <taxon>Clostridia</taxon>
        <taxon>Eubacteriales</taxon>
        <taxon>Clostridiaceae</taxon>
        <taxon>Clostridium</taxon>
    </lineage>
</organism>
<accession>A0A0B5QIC6</accession>
<evidence type="ECO:0000313" key="5">
    <source>
        <dbReference type="Proteomes" id="UP000031866"/>
    </source>
</evidence>
<evidence type="ECO:0000313" key="3">
    <source>
        <dbReference type="EMBL" id="AJH00681.1"/>
    </source>
</evidence>
<sequence length="243" mass="28610">MLDKWIKYECKREKHRCRIFCFPYAGGSAIFYSKWFKYLEEDIEICPVQLPGRENRIGEEVITDINILVKEIVEAIKPLLDEPCAFMGHSMGGLISYEVARYVSRNKIATPKAVFISGTVPPDIIKSSEKIHEISDKEFCEKIEGYDNINKEMFKYKEFYKYFLPTLRGDFKLVETYEIDKIEKLSCKMFVMGGDKDDFVPISSLKQWERYAEDPVEVKIFEGNHFYIKEHVQEICRIMNENI</sequence>
<dbReference type="Gene3D" id="3.40.50.1820">
    <property type="entry name" value="alpha/beta hydrolase"/>
    <property type="match status" value="1"/>
</dbReference>
<dbReference type="EMBL" id="CP010086">
    <property type="protein sequence ID" value="AJH00681.1"/>
    <property type="molecule type" value="Genomic_DNA"/>
</dbReference>
<dbReference type="GO" id="GO:0008610">
    <property type="term" value="P:lipid biosynthetic process"/>
    <property type="evidence" value="ECO:0007669"/>
    <property type="project" value="TreeGrafter"/>
</dbReference>
<reference evidence="5" key="1">
    <citation type="submission" date="2014-12" db="EMBL/GenBank/DDBJ databases">
        <title>Genome sequence of Clostridium beijerinckii strain 59B.</title>
        <authorList>
            <person name="Little G.T."/>
            <person name="Minton N.P."/>
        </authorList>
    </citation>
    <scope>NUCLEOTIDE SEQUENCE [LARGE SCALE GENOMIC DNA]</scope>
    <source>
        <strain evidence="5">59B</strain>
    </source>
</reference>
<evidence type="ECO:0000313" key="4">
    <source>
        <dbReference type="EMBL" id="NRV10553.1"/>
    </source>
</evidence>
<dbReference type="Proteomes" id="UP000821656">
    <property type="component" value="Unassembled WGS sequence"/>
</dbReference>
<protein>
    <submittedName>
        <fullName evidence="3 4">Thioesterase</fullName>
    </submittedName>
</protein>
<dbReference type="STRING" id="1520.LF65_04139"/>
<dbReference type="PANTHER" id="PTHR11487:SF0">
    <property type="entry name" value="S-ACYL FATTY ACID SYNTHASE THIOESTERASE, MEDIUM CHAIN"/>
    <property type="match status" value="1"/>
</dbReference>
<dbReference type="AlphaFoldDB" id="A0A0B5QIC6"/>
<dbReference type="InterPro" id="IPR001031">
    <property type="entry name" value="Thioesterase"/>
</dbReference>
<comment type="similarity">
    <text evidence="1">Belongs to the thioesterase family.</text>
</comment>
<gene>
    <name evidence="4" type="ORF">DFH45_003516</name>
    <name evidence="3" type="ORF">LF65_04139</name>
</gene>
<reference evidence="4" key="3">
    <citation type="submission" date="2020-05" db="EMBL/GenBank/DDBJ databases">
        <title>Genomic insights into acetone-butanol-ethanol (ABE) fermentation by sequencing solventogenic clostridia strains.</title>
        <authorList>
            <person name="Brown S."/>
        </authorList>
    </citation>
    <scope>NUCLEOTIDE SEQUENCE</scope>
    <source>
        <strain evidence="4">DJ126</strain>
    </source>
</reference>
<reference evidence="3" key="2">
    <citation type="submission" date="2016-02" db="EMBL/GenBank/DDBJ databases">
        <title>Genome sequence of Clostridium beijerinckii strain 59B.</title>
        <authorList>
            <person name="Little G.T."/>
            <person name="Minton N.P."/>
        </authorList>
    </citation>
    <scope>NUCLEOTIDE SEQUENCE</scope>
    <source>
        <strain evidence="3">NCIMB 14988</strain>
    </source>
</reference>
<dbReference type="PANTHER" id="PTHR11487">
    <property type="entry name" value="THIOESTERASE"/>
    <property type="match status" value="1"/>
</dbReference>
<name>A0A0B5QIC6_CLOBE</name>
<dbReference type="OrthoDB" id="2213423at2"/>
<dbReference type="KEGG" id="cbei:LF65_04139"/>
<dbReference type="InterPro" id="IPR012223">
    <property type="entry name" value="TEII"/>
</dbReference>
<dbReference type="InterPro" id="IPR029058">
    <property type="entry name" value="AB_hydrolase_fold"/>
</dbReference>
<dbReference type="RefSeq" id="WP_041898591.1">
    <property type="nucleotide sequence ID" value="NZ_CP010086.2"/>
</dbReference>
<evidence type="ECO:0000259" key="2">
    <source>
        <dbReference type="Pfam" id="PF00975"/>
    </source>
</evidence>
<dbReference type="Proteomes" id="UP000031866">
    <property type="component" value="Chromosome"/>
</dbReference>
<evidence type="ECO:0000256" key="1">
    <source>
        <dbReference type="ARBA" id="ARBA00007169"/>
    </source>
</evidence>
<feature type="domain" description="Thioesterase" evidence="2">
    <location>
        <begin position="18"/>
        <end position="241"/>
    </location>
</feature>
<proteinExistence type="inferred from homology"/>
<dbReference type="Pfam" id="PF00975">
    <property type="entry name" value="Thioesterase"/>
    <property type="match status" value="1"/>
</dbReference>
<dbReference type="EMBL" id="JABSXK010000001">
    <property type="protein sequence ID" value="NRV10553.1"/>
    <property type="molecule type" value="Genomic_DNA"/>
</dbReference>
<dbReference type="SUPFAM" id="SSF53474">
    <property type="entry name" value="alpha/beta-Hydrolases"/>
    <property type="match status" value="1"/>
</dbReference>